<feature type="non-terminal residue" evidence="1">
    <location>
        <position position="240"/>
    </location>
</feature>
<protein>
    <submittedName>
        <fullName evidence="1">Uncharacterized protein</fullName>
    </submittedName>
</protein>
<dbReference type="Proteomes" id="UP000570595">
    <property type="component" value="Unassembled WGS sequence"/>
</dbReference>
<evidence type="ECO:0000313" key="1">
    <source>
        <dbReference type="EMBL" id="KAF4648199.1"/>
    </source>
</evidence>
<gene>
    <name evidence="1" type="ORF">FOZ61_003040</name>
</gene>
<proteinExistence type="predicted"/>
<reference evidence="1 2" key="1">
    <citation type="submission" date="2020-04" db="EMBL/GenBank/DDBJ databases">
        <title>Perkinsus olseni comparative genomics.</title>
        <authorList>
            <person name="Bogema D.R."/>
        </authorList>
    </citation>
    <scope>NUCLEOTIDE SEQUENCE [LARGE SCALE GENOMIC DNA]</scope>
    <source>
        <strain evidence="1">ATCC PRA-179</strain>
    </source>
</reference>
<sequence length="240" mass="26342">GFKVLHPDDVKYVPADDLLTICISVSPQGWVYRFIQLDETSSPSSACPSGYDERSRKTWNHEKMMYIRKSSKGEAICVGYFTGSGHARWMAASVSRSGGCDNNGYVHEFTFHSMTNNYQPVITNLCVMAVGDSPSVKSVEGGNCPEKDILRVFRTMPSKGMPAIPLCWADSTLRTTDGECLGGSLVFALRKSKSEQDAKMWCLDGGTLTRGDCDGTSLYSAELEDVDGDVVTFLDDAILW</sequence>
<comment type="caution">
    <text evidence="1">The sequence shown here is derived from an EMBL/GenBank/DDBJ whole genome shotgun (WGS) entry which is preliminary data.</text>
</comment>
<name>A0A7J6KNP1_PEROL</name>
<organism evidence="1 2">
    <name type="scientific">Perkinsus olseni</name>
    <name type="common">Perkinsus atlanticus</name>
    <dbReference type="NCBI Taxonomy" id="32597"/>
    <lineage>
        <taxon>Eukaryota</taxon>
        <taxon>Sar</taxon>
        <taxon>Alveolata</taxon>
        <taxon>Perkinsozoa</taxon>
        <taxon>Perkinsea</taxon>
        <taxon>Perkinsida</taxon>
        <taxon>Perkinsidae</taxon>
        <taxon>Perkinsus</taxon>
    </lineage>
</organism>
<accession>A0A7J6KNP1</accession>
<evidence type="ECO:0000313" key="2">
    <source>
        <dbReference type="Proteomes" id="UP000570595"/>
    </source>
</evidence>
<dbReference type="AlphaFoldDB" id="A0A7J6KNP1"/>
<dbReference type="EMBL" id="JABAHT010001905">
    <property type="protein sequence ID" value="KAF4648199.1"/>
    <property type="molecule type" value="Genomic_DNA"/>
</dbReference>
<dbReference type="OrthoDB" id="431486at2759"/>